<dbReference type="GO" id="GO:0005886">
    <property type="term" value="C:plasma membrane"/>
    <property type="evidence" value="ECO:0007669"/>
    <property type="project" value="UniProtKB-SubCell"/>
</dbReference>
<dbReference type="Gene3D" id="1.20.81.30">
    <property type="entry name" value="Type II secretion system (T2SS), domain F"/>
    <property type="match status" value="1"/>
</dbReference>
<comment type="subcellular location">
    <subcellularLocation>
        <location evidence="1">Cell membrane</location>
        <topology evidence="1">Multi-pass membrane protein</topology>
    </subcellularLocation>
</comment>
<dbReference type="AlphaFoldDB" id="A0A0F5JWT7"/>
<keyword evidence="9" id="KW-1185">Reference proteome</keyword>
<feature type="transmembrane region" description="Helical" evidence="6">
    <location>
        <begin position="95"/>
        <end position="115"/>
    </location>
</feature>
<evidence type="ECO:0000313" key="9">
    <source>
        <dbReference type="Proteomes" id="UP000033618"/>
    </source>
</evidence>
<evidence type="ECO:0000256" key="2">
    <source>
        <dbReference type="ARBA" id="ARBA00022475"/>
    </source>
</evidence>
<sequence length="327" mass="36402">MTLDTIIPLLAALLTFIVGAMVLLLQDLRKQLPDARIRQRVEGEFGIEKEKSRRSRKPKQDEVLFTVDRPEEGLWATYMTPKLIRLSTVAGKNGLKIIFGVAIIVLVESLIAAKLVPIPGWVRVISVVVEMPLAVIATYRMLVERFRRRFLEAFPDAIDTILRAVRAGVPVTQVIATVADESPAPLSGEFRIMADSLQVGRDITDVLETATRRIEIADFAFFCVCLTLQRETGGQLGETLDNLANIVRTRREIRQKTKALTGEARITTKILIALPFAVMGGMYFLNYDYLLVLFTTESGHKLLSAAAIAMIFGVIVITKMSKLDTSR</sequence>
<comment type="caution">
    <text evidence="8">The sequence shown here is derived from an EMBL/GenBank/DDBJ whole genome shotgun (WGS) entry which is preliminary data.</text>
</comment>
<gene>
    <name evidence="8" type="ORF">WM40_17785</name>
</gene>
<dbReference type="Pfam" id="PF00482">
    <property type="entry name" value="T2SSF"/>
    <property type="match status" value="1"/>
</dbReference>
<dbReference type="EMBL" id="LAQU01000021">
    <property type="protein sequence ID" value="KKB62326.1"/>
    <property type="molecule type" value="Genomic_DNA"/>
</dbReference>
<evidence type="ECO:0000259" key="7">
    <source>
        <dbReference type="Pfam" id="PF00482"/>
    </source>
</evidence>
<evidence type="ECO:0000256" key="1">
    <source>
        <dbReference type="ARBA" id="ARBA00004651"/>
    </source>
</evidence>
<keyword evidence="2" id="KW-1003">Cell membrane</keyword>
<dbReference type="InterPro" id="IPR018076">
    <property type="entry name" value="T2SS_GspF_dom"/>
</dbReference>
<feature type="transmembrane region" description="Helical" evidence="6">
    <location>
        <begin position="266"/>
        <end position="286"/>
    </location>
</feature>
<keyword evidence="5 6" id="KW-0472">Membrane</keyword>
<dbReference type="RefSeq" id="WP_046153552.1">
    <property type="nucleotide sequence ID" value="NZ_CADFGU010000009.1"/>
</dbReference>
<dbReference type="PANTHER" id="PTHR35007">
    <property type="entry name" value="INTEGRAL MEMBRANE PROTEIN-RELATED"/>
    <property type="match status" value="1"/>
</dbReference>
<accession>A0A0F5JWT7</accession>
<evidence type="ECO:0000256" key="4">
    <source>
        <dbReference type="ARBA" id="ARBA00022989"/>
    </source>
</evidence>
<feature type="transmembrane region" description="Helical" evidence="6">
    <location>
        <begin position="298"/>
        <end position="317"/>
    </location>
</feature>
<keyword evidence="4 6" id="KW-1133">Transmembrane helix</keyword>
<evidence type="ECO:0000256" key="5">
    <source>
        <dbReference type="ARBA" id="ARBA00023136"/>
    </source>
</evidence>
<feature type="transmembrane region" description="Helical" evidence="6">
    <location>
        <begin position="6"/>
        <end position="25"/>
    </location>
</feature>
<keyword evidence="3 6" id="KW-0812">Transmembrane</keyword>
<dbReference type="STRING" id="28092.WM40_17785"/>
<name>A0A0F5JWT7_9BURK</name>
<evidence type="ECO:0000313" key="8">
    <source>
        <dbReference type="EMBL" id="KKB62326.1"/>
    </source>
</evidence>
<dbReference type="OrthoDB" id="597333at2"/>
<dbReference type="PANTHER" id="PTHR35007:SF1">
    <property type="entry name" value="PILUS ASSEMBLY PROTEIN"/>
    <property type="match status" value="1"/>
</dbReference>
<feature type="domain" description="Type II secretion system protein GspF" evidence="7">
    <location>
        <begin position="158"/>
        <end position="282"/>
    </location>
</feature>
<dbReference type="PATRIC" id="fig|28092.6.peg.4182"/>
<protein>
    <recommendedName>
        <fullName evidence="7">Type II secretion system protein GspF domain-containing protein</fullName>
    </recommendedName>
</protein>
<feature type="transmembrane region" description="Helical" evidence="6">
    <location>
        <begin position="121"/>
        <end position="142"/>
    </location>
</feature>
<dbReference type="Proteomes" id="UP000033618">
    <property type="component" value="Unassembled WGS sequence"/>
</dbReference>
<evidence type="ECO:0000256" key="6">
    <source>
        <dbReference type="SAM" id="Phobius"/>
    </source>
</evidence>
<proteinExistence type="predicted"/>
<organism evidence="8 9">
    <name type="scientific">Robbsia andropogonis</name>
    <dbReference type="NCBI Taxonomy" id="28092"/>
    <lineage>
        <taxon>Bacteria</taxon>
        <taxon>Pseudomonadati</taxon>
        <taxon>Pseudomonadota</taxon>
        <taxon>Betaproteobacteria</taxon>
        <taxon>Burkholderiales</taxon>
        <taxon>Burkholderiaceae</taxon>
        <taxon>Robbsia</taxon>
    </lineage>
</organism>
<evidence type="ECO:0000256" key="3">
    <source>
        <dbReference type="ARBA" id="ARBA00022692"/>
    </source>
</evidence>
<dbReference type="InterPro" id="IPR042094">
    <property type="entry name" value="T2SS_GspF_sf"/>
</dbReference>
<reference evidence="8 9" key="1">
    <citation type="submission" date="2015-03" db="EMBL/GenBank/DDBJ databases">
        <title>Draft Genome Sequence of Burkholderia andropogonis type strain ICMP2807, isolated from Sorghum bicolor.</title>
        <authorList>
            <person name="Lopes-Santos L."/>
            <person name="Castro D.B."/>
            <person name="Ottoboni L.M."/>
            <person name="Park D."/>
            <person name="Weirc B.S."/>
            <person name="Destefano S.A."/>
        </authorList>
    </citation>
    <scope>NUCLEOTIDE SEQUENCE [LARGE SCALE GENOMIC DNA]</scope>
    <source>
        <strain evidence="8 9">ICMP2807</strain>
    </source>
</reference>